<dbReference type="PANTHER" id="PTHR43615">
    <property type="entry name" value="PHOSPHOENOLPYRUVATE SYNTHASE-RELATED"/>
    <property type="match status" value="1"/>
</dbReference>
<reference evidence="2" key="1">
    <citation type="submission" date="2020-03" db="EMBL/GenBank/DDBJ databases">
        <title>A transcriptome and proteome of the tick Rhipicephalus microplus shaped by the genetic composition of its hosts and developmental stage.</title>
        <authorList>
            <person name="Garcia G.R."/>
            <person name="Ribeiro J.M.C."/>
            <person name="Maruyama S.R."/>
            <person name="Gardinasse L.G."/>
            <person name="Nelson K."/>
            <person name="Ferreira B.R."/>
            <person name="Andrade T.G."/>
            <person name="Santos I.K.F.M."/>
        </authorList>
    </citation>
    <scope>NUCLEOTIDE SEQUENCE</scope>
    <source>
        <strain evidence="2">NSGR</strain>
        <tissue evidence="2">Salivary glands</tissue>
    </source>
</reference>
<evidence type="ECO:0000313" key="2">
    <source>
        <dbReference type="EMBL" id="NIE48810.1"/>
    </source>
</evidence>
<dbReference type="Gene3D" id="3.50.30.10">
    <property type="entry name" value="Phosphohistidine domain"/>
    <property type="match status" value="1"/>
</dbReference>
<dbReference type="InterPro" id="IPR008279">
    <property type="entry name" value="PEP-util_enz_mobile_dom"/>
</dbReference>
<dbReference type="OrthoDB" id="6435135at2759"/>
<dbReference type="AlphaFoldDB" id="A0A6G5AF65"/>
<dbReference type="InterPro" id="IPR051549">
    <property type="entry name" value="PEP_Utilizing_Enz"/>
</dbReference>
<dbReference type="EMBL" id="GIKN01006537">
    <property type="protein sequence ID" value="NIE48810.1"/>
    <property type="molecule type" value="Transcribed_RNA"/>
</dbReference>
<protein>
    <recommendedName>
        <fullName evidence="1">PEP-utilising enzyme mobile domain-containing protein</fullName>
    </recommendedName>
</protein>
<sequence>MLSSWKHFDKAAAKAAELKLSDDGMISAEQLYVYIGRSLHHMREPAELLVKAFATSSMYNLIIIQILAAASGELNNEVFSELSKILLGGDVESAGVPRMIQELGSMLRDSPEKERFLNMSTEEASEWLSTSDDECGQKFREFIKKHGHRAVKEFDVYTNPWALDPSSLVKSLKVAAKAPPVVEKKELPAWNASKCAYQLSAFQKLILKLIVPQARSAVAARETGKSAIVRVIHQLRLMCHQLAKRMVNEGRLPSPDLLFFLSYEEIGILIRTRAPELVLKAQRRQKVYEQVDKDKYPTILIGVPKPIEKFRKPVEGDFEIKGNPMSQGVAEGRARVVPTFEEAHLIEKGDILITTATDTGWTPYFPLLAGVVTEIGGPLSHGAVVAREYGLPCVVGIEGVTNMLASGDYVQLDGNTGVLRRIAAPIADEE</sequence>
<name>A0A6G5AF65_RHIMP</name>
<accession>A0A6G5AF65</accession>
<dbReference type="SUPFAM" id="SSF52009">
    <property type="entry name" value="Phosphohistidine domain"/>
    <property type="match status" value="1"/>
</dbReference>
<dbReference type="Pfam" id="PF00391">
    <property type="entry name" value="PEP-utilizers"/>
    <property type="match status" value="1"/>
</dbReference>
<organism evidence="2">
    <name type="scientific">Rhipicephalus microplus</name>
    <name type="common">Cattle tick</name>
    <name type="synonym">Boophilus microplus</name>
    <dbReference type="NCBI Taxonomy" id="6941"/>
    <lineage>
        <taxon>Eukaryota</taxon>
        <taxon>Metazoa</taxon>
        <taxon>Ecdysozoa</taxon>
        <taxon>Arthropoda</taxon>
        <taxon>Chelicerata</taxon>
        <taxon>Arachnida</taxon>
        <taxon>Acari</taxon>
        <taxon>Parasitiformes</taxon>
        <taxon>Ixodida</taxon>
        <taxon>Ixodoidea</taxon>
        <taxon>Ixodidae</taxon>
        <taxon>Rhipicephalinae</taxon>
        <taxon>Rhipicephalus</taxon>
        <taxon>Boophilus</taxon>
    </lineage>
</organism>
<dbReference type="GO" id="GO:0016772">
    <property type="term" value="F:transferase activity, transferring phosphorus-containing groups"/>
    <property type="evidence" value="ECO:0007669"/>
    <property type="project" value="InterPro"/>
</dbReference>
<feature type="domain" description="PEP-utilising enzyme mobile" evidence="1">
    <location>
        <begin position="346"/>
        <end position="417"/>
    </location>
</feature>
<evidence type="ECO:0000259" key="1">
    <source>
        <dbReference type="Pfam" id="PF00391"/>
    </source>
</evidence>
<dbReference type="InterPro" id="IPR036637">
    <property type="entry name" value="Phosphohistidine_dom_sf"/>
</dbReference>
<dbReference type="VEuPathDB" id="VectorBase:LOC119177847"/>
<dbReference type="PANTHER" id="PTHR43615:SF1">
    <property type="entry name" value="PPDK_N DOMAIN-CONTAINING PROTEIN"/>
    <property type="match status" value="1"/>
</dbReference>
<proteinExistence type="predicted"/>